<evidence type="ECO:0000313" key="2">
    <source>
        <dbReference type="Proteomes" id="UP000221168"/>
    </source>
</evidence>
<dbReference type="InterPro" id="IPR018679">
    <property type="entry name" value="DUF2161"/>
</dbReference>
<comment type="caution">
    <text evidence="1">The sequence shown here is derived from an EMBL/GenBank/DDBJ whole genome shotgun (WGS) entry which is preliminary data.</text>
</comment>
<dbReference type="Proteomes" id="UP000221168">
    <property type="component" value="Unassembled WGS sequence"/>
</dbReference>
<dbReference type="OrthoDB" id="9795163at2"/>
<gene>
    <name evidence="1" type="ORF">CSC94_16010</name>
</gene>
<dbReference type="RefSeq" id="WP_099307367.1">
    <property type="nucleotide sequence ID" value="NZ_PDVP01000010.1"/>
</dbReference>
<proteinExistence type="predicted"/>
<accession>A0A2G1QKS7</accession>
<dbReference type="EMBL" id="PDVP01000010">
    <property type="protein sequence ID" value="PHP66102.1"/>
    <property type="molecule type" value="Genomic_DNA"/>
</dbReference>
<organism evidence="1 2">
    <name type="scientific">Zhengella mangrovi</name>
    <dbReference type="NCBI Taxonomy" id="1982044"/>
    <lineage>
        <taxon>Bacteria</taxon>
        <taxon>Pseudomonadati</taxon>
        <taxon>Pseudomonadota</taxon>
        <taxon>Alphaproteobacteria</taxon>
        <taxon>Hyphomicrobiales</taxon>
        <taxon>Notoacmeibacteraceae</taxon>
        <taxon>Zhengella</taxon>
    </lineage>
</organism>
<name>A0A2G1QKS7_9HYPH</name>
<dbReference type="AlphaFoldDB" id="A0A2G1QKS7"/>
<evidence type="ECO:0000313" key="1">
    <source>
        <dbReference type="EMBL" id="PHP66102.1"/>
    </source>
</evidence>
<protein>
    <submittedName>
        <fullName evidence="1">Uncharacterized protein</fullName>
    </submittedName>
</protein>
<reference evidence="1 2" key="1">
    <citation type="submission" date="2017-10" db="EMBL/GenBank/DDBJ databases">
        <title>Sedimentibacterium mangrovi gen. nov., sp. nov., a novel member of family Phyllobacteriacea isolated from mangrove sediment.</title>
        <authorList>
            <person name="Liao H."/>
            <person name="Tian Y."/>
        </authorList>
    </citation>
    <scope>NUCLEOTIDE SEQUENCE [LARGE SCALE GENOMIC DNA]</scope>
    <source>
        <strain evidence="1 2">X9-2-2</strain>
    </source>
</reference>
<sequence length="225" mass="24466">MAGARPRETELYQPVKTLLEGQGYTVKGEIGAADIVAVRQDEDPVIVELKTGFSLSLFHQAIERQKITDAVYVAVPRSKGVAFRKALKANVTLCRRLGLGLITVRLSDGFAETHLDPAPYRPRQSKPRKGRLLREFRRLVGDPNTGGSTRRGITTAYRQDATACLVHLSANGPCKAAIVARATGVETARRIMADNHYGWFERVGTGIYALSPKGLKEAEGAPPAS</sequence>
<keyword evidence="2" id="KW-1185">Reference proteome</keyword>
<dbReference type="Pfam" id="PF09929">
    <property type="entry name" value="DUF2161"/>
    <property type="match status" value="1"/>
</dbReference>